<keyword evidence="3" id="KW-1185">Reference proteome</keyword>
<name>A0AA36C9B0_9BILA</name>
<feature type="domain" description="F-box/LRR-repeat protein 15-like leucin rich repeat" evidence="1">
    <location>
        <begin position="85"/>
        <end position="158"/>
    </location>
</feature>
<dbReference type="SUPFAM" id="SSF52047">
    <property type="entry name" value="RNI-like"/>
    <property type="match status" value="1"/>
</dbReference>
<dbReference type="SMART" id="SM00367">
    <property type="entry name" value="LRR_CC"/>
    <property type="match status" value="3"/>
</dbReference>
<reference evidence="2" key="1">
    <citation type="submission" date="2023-06" db="EMBL/GenBank/DDBJ databases">
        <authorList>
            <person name="Delattre M."/>
        </authorList>
    </citation>
    <scope>NUCLEOTIDE SEQUENCE</scope>
    <source>
        <strain evidence="2">AF72</strain>
    </source>
</reference>
<dbReference type="GO" id="GO:0019005">
    <property type="term" value="C:SCF ubiquitin ligase complex"/>
    <property type="evidence" value="ECO:0007669"/>
    <property type="project" value="TreeGrafter"/>
</dbReference>
<dbReference type="AlphaFoldDB" id="A0AA36C9B0"/>
<gene>
    <name evidence="2" type="ORF">MSPICULIGERA_LOCUS3178</name>
</gene>
<dbReference type="Pfam" id="PF25372">
    <property type="entry name" value="DUF7885"/>
    <property type="match status" value="1"/>
</dbReference>
<protein>
    <recommendedName>
        <fullName evidence="1">F-box/LRR-repeat protein 15-like leucin rich repeat domain-containing protein</fullName>
    </recommendedName>
</protein>
<dbReference type="EMBL" id="CATQJA010000888">
    <property type="protein sequence ID" value="CAJ0564504.1"/>
    <property type="molecule type" value="Genomic_DNA"/>
</dbReference>
<dbReference type="PANTHER" id="PTHR13318">
    <property type="entry name" value="PARTNER OF PAIRED, ISOFORM B-RELATED"/>
    <property type="match status" value="1"/>
</dbReference>
<sequence length="511" mass="58388">MVKSLFEYALAVVCRERIDLDLGYIPTNCKERVLAFLSSHDRLSLNNNADLVKFPIFGMNLTTIHFYLSEELNDQMLHHLTEYNKFLERITLIDCKNISDHGLQTVTKSQFNLRLLELRAMSQITDAGLIYIRTPHLQTVDLSGCKQITSEGLRELLSWNRNIEGLYLNTCTGLDESSFYHIAYYLGENLSVLELDFLDRIPDSPGVLAHLSQSCQNLRQLSLARFFQDEEMLEVNPYRIDGACLTNVDLYGNFFVTLPSLPPTLQHIRLCVSGEEDVARLLESFENLLFLESIDLIVTCREDSIQAIDSANNLLCTLLPFIGPKINLLQISVVRLFDPVLRFIREYCLNLSHLALDVKGMSNLLFQKLFSRGPGANLKTLKMSKMRLSYRMLFTIARSARQITELESSYMTCVDDRFLSLLSANCAHLQNVNFNGCRYVSDKGLTKMARMCPLKEVRIRGTGCTDRSLQVLSEWCPQLEWISYADYTGRPRFTEEAINKLKAACINKLIC</sequence>
<evidence type="ECO:0000313" key="3">
    <source>
        <dbReference type="Proteomes" id="UP001177023"/>
    </source>
</evidence>
<dbReference type="Proteomes" id="UP001177023">
    <property type="component" value="Unassembled WGS sequence"/>
</dbReference>
<proteinExistence type="predicted"/>
<dbReference type="InterPro" id="IPR057207">
    <property type="entry name" value="FBXL15_LRR"/>
</dbReference>
<evidence type="ECO:0000313" key="2">
    <source>
        <dbReference type="EMBL" id="CAJ0564504.1"/>
    </source>
</evidence>
<dbReference type="InterPro" id="IPR006553">
    <property type="entry name" value="Leu-rich_rpt_Cys-con_subtyp"/>
</dbReference>
<dbReference type="GO" id="GO:0031146">
    <property type="term" value="P:SCF-dependent proteasomal ubiquitin-dependent protein catabolic process"/>
    <property type="evidence" value="ECO:0007669"/>
    <property type="project" value="TreeGrafter"/>
</dbReference>
<dbReference type="InterPro" id="IPR032675">
    <property type="entry name" value="LRR_dom_sf"/>
</dbReference>
<evidence type="ECO:0000259" key="1">
    <source>
        <dbReference type="Pfam" id="PF25372"/>
    </source>
</evidence>
<comment type="caution">
    <text evidence="2">The sequence shown here is derived from an EMBL/GenBank/DDBJ whole genome shotgun (WGS) entry which is preliminary data.</text>
</comment>
<feature type="non-terminal residue" evidence="2">
    <location>
        <position position="511"/>
    </location>
</feature>
<dbReference type="Gene3D" id="3.80.10.10">
    <property type="entry name" value="Ribonuclease Inhibitor"/>
    <property type="match status" value="2"/>
</dbReference>
<accession>A0AA36C9B0</accession>
<organism evidence="2 3">
    <name type="scientific">Mesorhabditis spiculigera</name>
    <dbReference type="NCBI Taxonomy" id="96644"/>
    <lineage>
        <taxon>Eukaryota</taxon>
        <taxon>Metazoa</taxon>
        <taxon>Ecdysozoa</taxon>
        <taxon>Nematoda</taxon>
        <taxon>Chromadorea</taxon>
        <taxon>Rhabditida</taxon>
        <taxon>Rhabditina</taxon>
        <taxon>Rhabditomorpha</taxon>
        <taxon>Rhabditoidea</taxon>
        <taxon>Rhabditidae</taxon>
        <taxon>Mesorhabditinae</taxon>
        <taxon>Mesorhabditis</taxon>
    </lineage>
</organism>